<evidence type="ECO:0000313" key="2">
    <source>
        <dbReference type="EMBL" id="PID56692.1"/>
    </source>
</evidence>
<dbReference type="Gene3D" id="3.20.20.150">
    <property type="entry name" value="Divalent-metal-dependent TIM barrel enzymes"/>
    <property type="match status" value="1"/>
</dbReference>
<evidence type="ECO:0000313" key="3">
    <source>
        <dbReference type="Proteomes" id="UP000229740"/>
    </source>
</evidence>
<dbReference type="InterPro" id="IPR050312">
    <property type="entry name" value="IolE/XylAMocC-like"/>
</dbReference>
<sequence length="352" mass="39467">MIIPRLSSAWTRSASITASSLMTICSINIWCKRRTFVRPERDALEYSSGQTTGRTRILHAGSFDSRSSMIQYGVHSYLFTDHWSDEGLPILEIAKTLGAELFEIAIGDDVFFDRQATRAKAEALEMLLTTGPGGKWPVECDLSSDVPAERRQGLEWHKKQVDVSAEIGAFAYTGALYGHPGVVKRRRPPADEYAWTAEGLHALAEYAQKQGVMLALEPMSHFRTHLVNRPEQLMQLLELAEHDNLKALLDTYHLVTEIRDYGAAIRSLGKRLLGFHACENDRGVPGGGIVPWDSVFSALKAIEFDGYILLETYNSSIDDFSCQRGIFLDVCPEPLSFVREGFAFIRQHVERI</sequence>
<feature type="domain" description="Xylose isomerase-like TIM barrel" evidence="1">
    <location>
        <begin position="92"/>
        <end position="323"/>
    </location>
</feature>
<organism evidence="2 3">
    <name type="scientific">candidate division KSB3 bacterium</name>
    <dbReference type="NCBI Taxonomy" id="2044937"/>
    <lineage>
        <taxon>Bacteria</taxon>
        <taxon>candidate division KSB3</taxon>
    </lineage>
</organism>
<reference evidence="2 3" key="1">
    <citation type="submission" date="2017-10" db="EMBL/GenBank/DDBJ databases">
        <title>Novel microbial diversity and functional potential in the marine mammal oral microbiome.</title>
        <authorList>
            <person name="Dudek N.K."/>
            <person name="Sun C.L."/>
            <person name="Burstein D."/>
            <person name="Kantor R.S."/>
            <person name="Aliaga Goltsman D.S."/>
            <person name="Bik E.M."/>
            <person name="Thomas B.C."/>
            <person name="Banfield J.F."/>
            <person name="Relman D.A."/>
        </authorList>
    </citation>
    <scope>NUCLEOTIDE SEQUENCE [LARGE SCALE GENOMIC DNA]</scope>
    <source>
        <strain evidence="2">DOLZORAL124_49_17</strain>
    </source>
</reference>
<comment type="caution">
    <text evidence="2">The sequence shown here is derived from an EMBL/GenBank/DDBJ whole genome shotgun (WGS) entry which is preliminary data.</text>
</comment>
<dbReference type="PANTHER" id="PTHR12110">
    <property type="entry name" value="HYDROXYPYRUVATE ISOMERASE"/>
    <property type="match status" value="1"/>
</dbReference>
<gene>
    <name evidence="2" type="ORF">CSB45_10720</name>
</gene>
<dbReference type="InterPro" id="IPR013022">
    <property type="entry name" value="Xyl_isomerase-like_TIM-brl"/>
</dbReference>
<name>A0A2G6E448_9BACT</name>
<proteinExistence type="predicted"/>
<dbReference type="EMBL" id="PDPS01000032">
    <property type="protein sequence ID" value="PID56692.1"/>
    <property type="molecule type" value="Genomic_DNA"/>
</dbReference>
<dbReference type="Proteomes" id="UP000229740">
    <property type="component" value="Unassembled WGS sequence"/>
</dbReference>
<dbReference type="Pfam" id="PF01261">
    <property type="entry name" value="AP_endonuc_2"/>
    <property type="match status" value="1"/>
</dbReference>
<protein>
    <recommendedName>
        <fullName evidence="1">Xylose isomerase-like TIM barrel domain-containing protein</fullName>
    </recommendedName>
</protein>
<evidence type="ECO:0000259" key="1">
    <source>
        <dbReference type="Pfam" id="PF01261"/>
    </source>
</evidence>
<dbReference type="InterPro" id="IPR036237">
    <property type="entry name" value="Xyl_isomerase-like_sf"/>
</dbReference>
<dbReference type="SUPFAM" id="SSF51658">
    <property type="entry name" value="Xylose isomerase-like"/>
    <property type="match status" value="1"/>
</dbReference>
<accession>A0A2G6E448</accession>
<dbReference type="AlphaFoldDB" id="A0A2G6E448"/>